<name>A0AAN9XJ78_PSOTE</name>
<proteinExistence type="predicted"/>
<dbReference type="AlphaFoldDB" id="A0AAN9XJ78"/>
<accession>A0AAN9XJ78</accession>
<dbReference type="Proteomes" id="UP001386955">
    <property type="component" value="Unassembled WGS sequence"/>
</dbReference>
<organism evidence="1 2">
    <name type="scientific">Psophocarpus tetragonolobus</name>
    <name type="common">Winged bean</name>
    <name type="synonym">Dolichos tetragonolobus</name>
    <dbReference type="NCBI Taxonomy" id="3891"/>
    <lineage>
        <taxon>Eukaryota</taxon>
        <taxon>Viridiplantae</taxon>
        <taxon>Streptophyta</taxon>
        <taxon>Embryophyta</taxon>
        <taxon>Tracheophyta</taxon>
        <taxon>Spermatophyta</taxon>
        <taxon>Magnoliopsida</taxon>
        <taxon>eudicotyledons</taxon>
        <taxon>Gunneridae</taxon>
        <taxon>Pentapetalae</taxon>
        <taxon>rosids</taxon>
        <taxon>fabids</taxon>
        <taxon>Fabales</taxon>
        <taxon>Fabaceae</taxon>
        <taxon>Papilionoideae</taxon>
        <taxon>50 kb inversion clade</taxon>
        <taxon>NPAAA clade</taxon>
        <taxon>indigoferoid/millettioid clade</taxon>
        <taxon>Phaseoleae</taxon>
        <taxon>Psophocarpus</taxon>
    </lineage>
</organism>
<keyword evidence="2" id="KW-1185">Reference proteome</keyword>
<dbReference type="EMBL" id="JAYMYS010000004">
    <property type="protein sequence ID" value="KAK7394153.1"/>
    <property type="molecule type" value="Genomic_DNA"/>
</dbReference>
<protein>
    <submittedName>
        <fullName evidence="1">Uncharacterized protein</fullName>
    </submittedName>
</protein>
<sequence>MLSTQFPSNMDWLSVSPFSVSVSEHGLSSITALAHSPLVSQMGPSLSGVADFVCGLSLTQGDNSDKVTKTSVGSEPCNHPMASKDALGVHVISAYGPNSVRWMFKAKTQEVGAITKGSITIQTSGFVDEVLVEFEGDGIVVVEKVSQGNYGRACNIENCNLRCELYCPRNDNCPKLGRARVYG</sequence>
<evidence type="ECO:0000313" key="1">
    <source>
        <dbReference type="EMBL" id="KAK7394153.1"/>
    </source>
</evidence>
<gene>
    <name evidence="1" type="ORF">VNO78_14673</name>
</gene>
<evidence type="ECO:0000313" key="2">
    <source>
        <dbReference type="Proteomes" id="UP001386955"/>
    </source>
</evidence>
<reference evidence="1 2" key="1">
    <citation type="submission" date="2024-01" db="EMBL/GenBank/DDBJ databases">
        <title>The genomes of 5 underutilized Papilionoideae crops provide insights into root nodulation and disease resistanc.</title>
        <authorList>
            <person name="Jiang F."/>
        </authorList>
    </citation>
    <scope>NUCLEOTIDE SEQUENCE [LARGE SCALE GENOMIC DNA]</scope>
    <source>
        <strain evidence="1">DUOXIRENSHENG_FW03</strain>
        <tissue evidence="1">Leaves</tissue>
    </source>
</reference>
<comment type="caution">
    <text evidence="1">The sequence shown here is derived from an EMBL/GenBank/DDBJ whole genome shotgun (WGS) entry which is preliminary data.</text>
</comment>